<feature type="compositionally biased region" description="Polar residues" evidence="1">
    <location>
        <begin position="301"/>
        <end position="315"/>
    </location>
</feature>
<evidence type="ECO:0000256" key="1">
    <source>
        <dbReference type="SAM" id="MobiDB-lite"/>
    </source>
</evidence>
<name>A0A8J4CSS4_9CHLO</name>
<feature type="region of interest" description="Disordered" evidence="1">
    <location>
        <begin position="489"/>
        <end position="532"/>
    </location>
</feature>
<reference evidence="3" key="1">
    <citation type="journal article" date="2021" name="Proc. Natl. Acad. Sci. U.S.A.">
        <title>Three genomes in the algal genus Volvox reveal the fate of a haploid sex-determining region after a transition to homothallism.</title>
        <authorList>
            <person name="Yamamoto K."/>
            <person name="Hamaji T."/>
            <person name="Kawai-Toyooka H."/>
            <person name="Matsuzaki R."/>
            <person name="Takahashi F."/>
            <person name="Nishimura Y."/>
            <person name="Kawachi M."/>
            <person name="Noguchi H."/>
            <person name="Minakuchi Y."/>
            <person name="Umen J.G."/>
            <person name="Toyoda A."/>
            <person name="Nozaki H."/>
        </authorList>
    </citation>
    <scope>NUCLEOTIDE SEQUENCE</scope>
    <source>
        <strain evidence="3">NIES-3786</strain>
    </source>
</reference>
<organism evidence="3 4">
    <name type="scientific">Volvox reticuliferus</name>
    <dbReference type="NCBI Taxonomy" id="1737510"/>
    <lineage>
        <taxon>Eukaryota</taxon>
        <taxon>Viridiplantae</taxon>
        <taxon>Chlorophyta</taxon>
        <taxon>core chlorophytes</taxon>
        <taxon>Chlorophyceae</taxon>
        <taxon>CS clade</taxon>
        <taxon>Chlamydomonadales</taxon>
        <taxon>Volvocaceae</taxon>
        <taxon>Volvox</taxon>
    </lineage>
</organism>
<keyword evidence="2" id="KW-0472">Membrane</keyword>
<evidence type="ECO:0000313" key="3">
    <source>
        <dbReference type="EMBL" id="GIL87846.1"/>
    </source>
</evidence>
<feature type="compositionally biased region" description="Basic and acidic residues" evidence="1">
    <location>
        <begin position="420"/>
        <end position="431"/>
    </location>
</feature>
<feature type="compositionally biased region" description="Pro residues" evidence="1">
    <location>
        <begin position="591"/>
        <end position="615"/>
    </location>
</feature>
<dbReference type="EMBL" id="BNCP01000041">
    <property type="protein sequence ID" value="GIL87846.1"/>
    <property type="molecule type" value="Genomic_DNA"/>
</dbReference>
<feature type="region of interest" description="Disordered" evidence="1">
    <location>
        <begin position="548"/>
        <end position="632"/>
    </location>
</feature>
<keyword evidence="4" id="KW-1185">Reference proteome</keyword>
<dbReference type="Proteomes" id="UP000747110">
    <property type="component" value="Unassembled WGS sequence"/>
</dbReference>
<dbReference type="OrthoDB" id="544651at2759"/>
<feature type="non-terminal residue" evidence="3">
    <location>
        <position position="632"/>
    </location>
</feature>
<evidence type="ECO:0000313" key="4">
    <source>
        <dbReference type="Proteomes" id="UP000747110"/>
    </source>
</evidence>
<sequence>SFQRSCRTPRCVPFILWFRVCTSPRYLQSYLSHTAKLPQRSFHSLTLKPIPGSRLTKSRDQRLSRAPNTHMSLGLLSPPEAELDFPLPPLERRCGNSSPSSNTSESLTKTFYNCPKPAPADCNGHGKRAGVCYCVCDPGYGPVYKDGHVESWCVRGYTDVRIIVVNSTENGTSNGSCIFDSRNSSSGSVGSSSAGGLWDWLDTPMGASIAVITSSFILVVSAFICLCCYRKYKAKLAARDSGGGGDGAEQGAAGSTVSESSRHRSSASSHGRFFETWSRRKRAQVQQQNHMELQQRHLRSSQRNGSSIAASTSSFDLGGRSLGSMEGGSDDRRATGAALHDAGLTGANAMIAAQLLYLQQQQQQQLVRDRPDQFGRKSRGSTSFSGSSRSRSYVNPLALETVLSYHVPEVMHVLPPLRAQSDRSTDTDRASAQRPMPVPSSGPMPYNDGITPTQRYNHWYNSYGHGCEDDGEQPNTWNNADHQMGRRLSVEKNGSGGGRRMRRAESVPERPDAGNGVLSSNRRAVRHGSAPAAHAVASATTLFRQGSARNLNPMYSSTGGDGRSRNRSRSTGVSALSGYGQIERISTAQLAPPPLAGPMAPPPLGFPIPPLPPLPEDCRTGALRMASRFEHQ</sequence>
<keyword evidence="2" id="KW-1133">Transmembrane helix</keyword>
<feature type="region of interest" description="Disordered" evidence="1">
    <location>
        <begin position="367"/>
        <end position="391"/>
    </location>
</feature>
<feature type="transmembrane region" description="Helical" evidence="2">
    <location>
        <begin position="209"/>
        <end position="229"/>
    </location>
</feature>
<feature type="compositionally biased region" description="Basic and acidic residues" evidence="1">
    <location>
        <begin position="503"/>
        <end position="512"/>
    </location>
</feature>
<feature type="region of interest" description="Disordered" evidence="1">
    <location>
        <begin position="240"/>
        <end position="334"/>
    </location>
</feature>
<evidence type="ECO:0000256" key="2">
    <source>
        <dbReference type="SAM" id="Phobius"/>
    </source>
</evidence>
<dbReference type="AlphaFoldDB" id="A0A8J4CSS4"/>
<accession>A0A8J4CSS4</accession>
<keyword evidence="2" id="KW-0812">Transmembrane</keyword>
<feature type="compositionally biased region" description="Low complexity" evidence="1">
    <location>
        <begin position="380"/>
        <end position="391"/>
    </location>
</feature>
<gene>
    <name evidence="3" type="ORF">Vretifemale_15899</name>
</gene>
<proteinExistence type="predicted"/>
<feature type="compositionally biased region" description="Low complexity" evidence="1">
    <location>
        <begin position="249"/>
        <end position="259"/>
    </location>
</feature>
<comment type="caution">
    <text evidence="3">The sequence shown here is derived from an EMBL/GenBank/DDBJ whole genome shotgun (WGS) entry which is preliminary data.</text>
</comment>
<feature type="region of interest" description="Disordered" evidence="1">
    <location>
        <begin position="416"/>
        <end position="446"/>
    </location>
</feature>
<protein>
    <submittedName>
        <fullName evidence="3">Uncharacterized protein</fullName>
    </submittedName>
</protein>